<comment type="similarity">
    <text evidence="2">Belongs to the peptidase M13 family.</text>
</comment>
<comment type="cofactor">
    <cofactor evidence="1">
        <name>Zn(2+)</name>
        <dbReference type="ChEBI" id="CHEBI:29105"/>
    </cofactor>
</comment>
<keyword evidence="4" id="KW-0479">Metal-binding</keyword>
<feature type="domain" description="Peptidase M13 N-terminal" evidence="10">
    <location>
        <begin position="11"/>
        <end position="160"/>
    </location>
</feature>
<dbReference type="EMBL" id="JAAAIM010000682">
    <property type="protein sequence ID" value="KAG0285291.1"/>
    <property type="molecule type" value="Genomic_DNA"/>
</dbReference>
<keyword evidence="7" id="KW-0482">Metalloprotease</keyword>
<dbReference type="Proteomes" id="UP001194696">
    <property type="component" value="Unassembled WGS sequence"/>
</dbReference>
<dbReference type="PANTHER" id="PTHR11733">
    <property type="entry name" value="ZINC METALLOPROTEASE FAMILY M13 NEPRILYSIN-RELATED"/>
    <property type="match status" value="1"/>
</dbReference>
<evidence type="ECO:0000256" key="3">
    <source>
        <dbReference type="ARBA" id="ARBA00022670"/>
    </source>
</evidence>
<gene>
    <name evidence="11" type="ORF">BGZ96_010437</name>
</gene>
<evidence type="ECO:0000313" key="11">
    <source>
        <dbReference type="EMBL" id="KAG0285291.1"/>
    </source>
</evidence>
<dbReference type="CDD" id="cd08662">
    <property type="entry name" value="M13"/>
    <property type="match status" value="1"/>
</dbReference>
<evidence type="ECO:0000256" key="4">
    <source>
        <dbReference type="ARBA" id="ARBA00022723"/>
    </source>
</evidence>
<proteinExistence type="inferred from homology"/>
<evidence type="ECO:0000256" key="2">
    <source>
        <dbReference type="ARBA" id="ARBA00007357"/>
    </source>
</evidence>
<feature type="domain" description="Peptidase M13 C-terminal" evidence="9">
    <location>
        <begin position="229"/>
        <end position="414"/>
    </location>
</feature>
<protein>
    <submittedName>
        <fullName evidence="11">Uncharacterized protein</fullName>
    </submittedName>
</protein>
<keyword evidence="5" id="KW-0378">Hydrolase</keyword>
<dbReference type="InterPro" id="IPR000718">
    <property type="entry name" value="Peptidase_M13"/>
</dbReference>
<keyword evidence="3" id="KW-0645">Protease</keyword>
<dbReference type="Pfam" id="PF01431">
    <property type="entry name" value="Peptidase_M13"/>
    <property type="match status" value="1"/>
</dbReference>
<dbReference type="Pfam" id="PF05649">
    <property type="entry name" value="Peptidase_M13_N"/>
    <property type="match status" value="1"/>
</dbReference>
<dbReference type="InterPro" id="IPR008753">
    <property type="entry name" value="Peptidase_M13_N"/>
</dbReference>
<evidence type="ECO:0000259" key="9">
    <source>
        <dbReference type="Pfam" id="PF01431"/>
    </source>
</evidence>
<name>A0ABQ7JV17_9FUNG</name>
<reference evidence="11 12" key="1">
    <citation type="journal article" date="2020" name="Fungal Divers.">
        <title>Resolving the Mortierellaceae phylogeny through synthesis of multi-gene phylogenetics and phylogenomics.</title>
        <authorList>
            <person name="Vandepol N."/>
            <person name="Liber J."/>
            <person name="Desiro A."/>
            <person name="Na H."/>
            <person name="Kennedy M."/>
            <person name="Barry K."/>
            <person name="Grigoriev I.V."/>
            <person name="Miller A.N."/>
            <person name="O'Donnell K."/>
            <person name="Stajich J.E."/>
            <person name="Bonito G."/>
        </authorList>
    </citation>
    <scope>NUCLEOTIDE SEQUENCE [LARGE SCALE GENOMIC DNA]</scope>
    <source>
        <strain evidence="11 12">AD045</strain>
    </source>
</reference>
<dbReference type="PANTHER" id="PTHR11733:SF167">
    <property type="entry name" value="FI17812P1-RELATED"/>
    <property type="match status" value="1"/>
</dbReference>
<comment type="caution">
    <text evidence="11">The sequence shown here is derived from an EMBL/GenBank/DDBJ whole genome shotgun (WGS) entry which is preliminary data.</text>
</comment>
<evidence type="ECO:0000256" key="5">
    <source>
        <dbReference type="ARBA" id="ARBA00022801"/>
    </source>
</evidence>
<evidence type="ECO:0000256" key="7">
    <source>
        <dbReference type="ARBA" id="ARBA00023049"/>
    </source>
</evidence>
<evidence type="ECO:0000259" key="10">
    <source>
        <dbReference type="Pfam" id="PF05649"/>
    </source>
</evidence>
<evidence type="ECO:0000256" key="6">
    <source>
        <dbReference type="ARBA" id="ARBA00022833"/>
    </source>
</evidence>
<dbReference type="InterPro" id="IPR018497">
    <property type="entry name" value="Peptidase_M13_C"/>
</dbReference>
<keyword evidence="12" id="KW-1185">Reference proteome</keyword>
<evidence type="ECO:0000256" key="1">
    <source>
        <dbReference type="ARBA" id="ARBA00001947"/>
    </source>
</evidence>
<dbReference type="InterPro" id="IPR024079">
    <property type="entry name" value="MetalloPept_cat_dom_sf"/>
</dbReference>
<evidence type="ECO:0000256" key="8">
    <source>
        <dbReference type="SAM" id="MobiDB-lite"/>
    </source>
</evidence>
<keyword evidence="6" id="KW-0862">Zinc</keyword>
<organism evidence="11 12">
    <name type="scientific">Linnemannia gamsii</name>
    <dbReference type="NCBI Taxonomy" id="64522"/>
    <lineage>
        <taxon>Eukaryota</taxon>
        <taxon>Fungi</taxon>
        <taxon>Fungi incertae sedis</taxon>
        <taxon>Mucoromycota</taxon>
        <taxon>Mortierellomycotina</taxon>
        <taxon>Mortierellomycetes</taxon>
        <taxon>Mortierellales</taxon>
        <taxon>Mortierellaceae</taxon>
        <taxon>Linnemannia</taxon>
    </lineage>
</organism>
<feature type="region of interest" description="Disordered" evidence="8">
    <location>
        <begin position="404"/>
        <end position="426"/>
    </location>
</feature>
<dbReference type="SUPFAM" id="SSF55486">
    <property type="entry name" value="Metalloproteases ('zincins'), catalytic domain"/>
    <property type="match status" value="1"/>
</dbReference>
<accession>A0ABQ7JV17</accession>
<dbReference type="PROSITE" id="PS51885">
    <property type="entry name" value="NEPRILYSIN"/>
    <property type="match status" value="1"/>
</dbReference>
<feature type="compositionally biased region" description="Polar residues" evidence="8">
    <location>
        <begin position="408"/>
        <end position="419"/>
    </location>
</feature>
<sequence>MTALLLQETLPTGVNYTRPIVVLFVPYLIQLDAIFKKTPASTLQHYFSWILIQNYAENLAGPYKQPWLAFQSVLPEYFLTDKLERWESYVSIVNSNLDHLIGYYFIRETFKGNSRKEVMAMINNIISTYEENFKSTAWLDKVTRDAAIKKLKATTKVIGYSTHSPDDTSKSVDTFYKGYSIAATDFFANQVQHSIWSSTYSFSQVNLPVDREGMNSLITVVNSNNHLGMSKINMPAGTLQNLFFHLGNPEYLNYANTGFIGGHEIGWWTEAPELAFTEKAQCFVGQYGNFTIKGPDNKDYNVNGEITLSENLSHNSGIKISFHAWQSHFKSDPHSKKYDSLASFLIFFISHRNHVPHADAKGVEKYTVEQSFFIAYGRQWCGKRTPELAVRLLHLDVHSPDSVRINGPVQNSPDSQRPSTALLEVS</sequence>
<evidence type="ECO:0000313" key="12">
    <source>
        <dbReference type="Proteomes" id="UP001194696"/>
    </source>
</evidence>
<dbReference type="Gene3D" id="3.40.390.10">
    <property type="entry name" value="Collagenase (Catalytic Domain)"/>
    <property type="match status" value="1"/>
</dbReference>